<feature type="compositionally biased region" description="Polar residues" evidence="1">
    <location>
        <begin position="335"/>
        <end position="347"/>
    </location>
</feature>
<feature type="compositionally biased region" description="Low complexity" evidence="1">
    <location>
        <begin position="14"/>
        <end position="29"/>
    </location>
</feature>
<gene>
    <name evidence="3" type="ORF">PVAG01_09416</name>
</gene>
<sequence>MIRDKRSRDGQVASLDDQASQDQDQTATLRARHRRFFKGRQRKESRSLKAEGLDERAEDLTDEVDSPSSADESDQETSVSRPGFSPTTRQTISSATALPAPTFISVSPVVVMPTLTLNTQVVASISSASRLPSTVLSTTAIAAPASPVRALPVAQSSLPSTLTTAVIVAAPAQSSLLSSIPIGSSINPTAVFLTSTTAAVGFPLITPGSLTQDATRTEQAKKESKVEGGLIAGALFALVALIAVFVVISIASKRKAKEAEAHKGDAEKHGPPGSGPPPPVNGPPANLPSTAPPTAPPSGPPTAPSTLLRGAIGSRRNTNFTPPPYWPMPAGMNDPSIQKNPISTGTSTPNPAFAPSQLPLVPAPLQNVPGGQMMQQMPNQSGGGQGGYFNQANTPVTMNQQAQMYRPAPPPPMQVQPAATRNLMAQQPPIPAGGQDNPNLQQGAQKAAVPPTLYAPYRAPFVESVPPEQNQPQPQQQQQQRQGYGEPGPVYLSPNQEPPGQGRRGPNYPRESNFSISRYLDEDRPPLPQTTYIPR</sequence>
<feature type="compositionally biased region" description="Basic residues" evidence="1">
    <location>
        <begin position="30"/>
        <end position="41"/>
    </location>
</feature>
<feature type="region of interest" description="Disordered" evidence="1">
    <location>
        <begin position="403"/>
        <end position="535"/>
    </location>
</feature>
<feature type="region of interest" description="Disordered" evidence="1">
    <location>
        <begin position="1"/>
        <end position="92"/>
    </location>
</feature>
<feature type="compositionally biased region" description="Basic and acidic residues" evidence="1">
    <location>
        <begin position="42"/>
        <end position="59"/>
    </location>
</feature>
<feature type="transmembrane region" description="Helical" evidence="2">
    <location>
        <begin position="230"/>
        <end position="251"/>
    </location>
</feature>
<feature type="compositionally biased region" description="Low complexity" evidence="1">
    <location>
        <begin position="466"/>
        <end position="489"/>
    </location>
</feature>
<dbReference type="EMBL" id="JBFCZG010000008">
    <property type="protein sequence ID" value="KAL3419194.1"/>
    <property type="molecule type" value="Genomic_DNA"/>
</dbReference>
<evidence type="ECO:0000313" key="3">
    <source>
        <dbReference type="EMBL" id="KAL3419194.1"/>
    </source>
</evidence>
<reference evidence="3 4" key="1">
    <citation type="submission" date="2024-06" db="EMBL/GenBank/DDBJ databases">
        <title>Complete genome of Phlyctema vagabunda strain 19-DSS-EL-015.</title>
        <authorList>
            <person name="Fiorenzani C."/>
        </authorList>
    </citation>
    <scope>NUCLEOTIDE SEQUENCE [LARGE SCALE GENOMIC DNA]</scope>
    <source>
        <strain evidence="3 4">19-DSS-EL-015</strain>
    </source>
</reference>
<protein>
    <submittedName>
        <fullName evidence="3">Uncharacterized protein</fullName>
    </submittedName>
</protein>
<keyword evidence="4" id="KW-1185">Reference proteome</keyword>
<feature type="compositionally biased region" description="Pro residues" evidence="1">
    <location>
        <begin position="273"/>
        <end position="303"/>
    </location>
</feature>
<keyword evidence="2" id="KW-0812">Transmembrane</keyword>
<feature type="compositionally biased region" description="Polar residues" evidence="1">
    <location>
        <begin position="76"/>
        <end position="92"/>
    </location>
</feature>
<accession>A0ABR4P7B5</accession>
<evidence type="ECO:0000313" key="4">
    <source>
        <dbReference type="Proteomes" id="UP001629113"/>
    </source>
</evidence>
<keyword evidence="2" id="KW-0472">Membrane</keyword>
<feature type="region of interest" description="Disordered" evidence="1">
    <location>
        <begin position="259"/>
        <end position="347"/>
    </location>
</feature>
<dbReference type="Proteomes" id="UP001629113">
    <property type="component" value="Unassembled WGS sequence"/>
</dbReference>
<evidence type="ECO:0000256" key="2">
    <source>
        <dbReference type="SAM" id="Phobius"/>
    </source>
</evidence>
<evidence type="ECO:0000256" key="1">
    <source>
        <dbReference type="SAM" id="MobiDB-lite"/>
    </source>
</evidence>
<feature type="compositionally biased region" description="Basic and acidic residues" evidence="1">
    <location>
        <begin position="259"/>
        <end position="270"/>
    </location>
</feature>
<name>A0ABR4P7B5_9HELO</name>
<organism evidence="3 4">
    <name type="scientific">Phlyctema vagabunda</name>
    <dbReference type="NCBI Taxonomy" id="108571"/>
    <lineage>
        <taxon>Eukaryota</taxon>
        <taxon>Fungi</taxon>
        <taxon>Dikarya</taxon>
        <taxon>Ascomycota</taxon>
        <taxon>Pezizomycotina</taxon>
        <taxon>Leotiomycetes</taxon>
        <taxon>Helotiales</taxon>
        <taxon>Dermateaceae</taxon>
        <taxon>Phlyctema</taxon>
    </lineage>
</organism>
<feature type="compositionally biased region" description="Acidic residues" evidence="1">
    <location>
        <begin position="60"/>
        <end position="75"/>
    </location>
</feature>
<keyword evidence="2" id="KW-1133">Transmembrane helix</keyword>
<comment type="caution">
    <text evidence="3">The sequence shown here is derived from an EMBL/GenBank/DDBJ whole genome shotgun (WGS) entry which is preliminary data.</text>
</comment>
<proteinExistence type="predicted"/>